<proteinExistence type="predicted"/>
<protein>
    <submittedName>
        <fullName evidence="3">Uncharacterized protein</fullName>
    </submittedName>
</protein>
<dbReference type="Proteomes" id="UP000315217">
    <property type="component" value="Unassembled WGS sequence"/>
</dbReference>
<evidence type="ECO:0000256" key="1">
    <source>
        <dbReference type="SAM" id="Phobius"/>
    </source>
</evidence>
<accession>A0A537LMM3</accession>
<dbReference type="EMBL" id="VBAI01000164">
    <property type="protein sequence ID" value="TMJ09256.1"/>
    <property type="molecule type" value="Genomic_DNA"/>
</dbReference>
<feature type="transmembrane region" description="Helical" evidence="1">
    <location>
        <begin position="59"/>
        <end position="82"/>
    </location>
</feature>
<dbReference type="AlphaFoldDB" id="A0A537LMM3"/>
<dbReference type="Proteomes" id="UP000318661">
    <property type="component" value="Unassembled WGS sequence"/>
</dbReference>
<name>A0A537LMM3_9BACT</name>
<evidence type="ECO:0000313" key="4">
    <source>
        <dbReference type="Proteomes" id="UP000315217"/>
    </source>
</evidence>
<evidence type="ECO:0000313" key="2">
    <source>
        <dbReference type="EMBL" id="TMJ02281.1"/>
    </source>
</evidence>
<organism evidence="3 4">
    <name type="scientific">Candidatus Segetimicrobium genomatis</name>
    <dbReference type="NCBI Taxonomy" id="2569760"/>
    <lineage>
        <taxon>Bacteria</taxon>
        <taxon>Bacillati</taxon>
        <taxon>Candidatus Sysuimicrobiota</taxon>
        <taxon>Candidatus Sysuimicrobiia</taxon>
        <taxon>Candidatus Sysuimicrobiales</taxon>
        <taxon>Candidatus Segetimicrobiaceae</taxon>
        <taxon>Candidatus Segetimicrobium</taxon>
    </lineage>
</organism>
<keyword evidence="1" id="KW-0812">Transmembrane</keyword>
<reference evidence="4 5" key="1">
    <citation type="journal article" date="2019" name="Nat. Microbiol.">
        <title>Mediterranean grassland soil C-N compound turnover is dependent on rainfall and depth, and is mediated by genomically divergent microorganisms.</title>
        <authorList>
            <person name="Diamond S."/>
            <person name="Andeer P.F."/>
            <person name="Li Z."/>
            <person name="Crits-Christoph A."/>
            <person name="Burstein D."/>
            <person name="Anantharaman K."/>
            <person name="Lane K.R."/>
            <person name="Thomas B.C."/>
            <person name="Pan C."/>
            <person name="Northen T.R."/>
            <person name="Banfield J.F."/>
        </authorList>
    </citation>
    <scope>NUCLEOTIDE SEQUENCE [LARGE SCALE GENOMIC DNA]</scope>
    <source>
        <strain evidence="3">NP_1</strain>
        <strain evidence="2">NP_2</strain>
    </source>
</reference>
<evidence type="ECO:0000313" key="3">
    <source>
        <dbReference type="EMBL" id="TMJ09256.1"/>
    </source>
</evidence>
<comment type="caution">
    <text evidence="3">The sequence shown here is derived from an EMBL/GenBank/DDBJ whole genome shotgun (WGS) entry which is preliminary data.</text>
</comment>
<evidence type="ECO:0000313" key="5">
    <source>
        <dbReference type="Proteomes" id="UP000318661"/>
    </source>
</evidence>
<dbReference type="EMBL" id="VBAJ01000308">
    <property type="protein sequence ID" value="TMJ02281.1"/>
    <property type="molecule type" value="Genomic_DNA"/>
</dbReference>
<sequence length="122" mass="13569">MGMRGVVGILLVLVLAAGVAGVAYNAGVARGVVESGKITPPPPGTVPYPYYGPFFHYGFHPFGFGFGFLFPLLFFFLFFGLLKGLFWRPWGGYYGRYGKGVPPMFEEWHRRAHEEKRETGTA</sequence>
<keyword evidence="1" id="KW-0472">Membrane</keyword>
<gene>
    <name evidence="3" type="ORF">E6G98_10205</name>
    <name evidence="2" type="ORF">E6G99_12330</name>
</gene>
<keyword evidence="1" id="KW-1133">Transmembrane helix</keyword>